<dbReference type="AlphaFoldDB" id="A0A0C5FXT0"/>
<reference evidence="1 2" key="1">
    <citation type="submission" date="2015-02" db="EMBL/GenBank/DDBJ databases">
        <title>Genome sequence of thermotolerant Streptomyces cyaneogriseus subsp. Noncyanogenus NMWT1, the producer of nematocidal antibiotics nemadectin.</title>
        <authorList>
            <person name="Wang H."/>
            <person name="Li C."/>
            <person name="Xiang W."/>
            <person name="Wang X."/>
        </authorList>
    </citation>
    <scope>NUCLEOTIDE SEQUENCE [LARGE SCALE GENOMIC DNA]</scope>
    <source>
        <strain evidence="1 2">NMWT 1</strain>
    </source>
</reference>
<evidence type="ECO:0000313" key="1">
    <source>
        <dbReference type="EMBL" id="AJP04887.1"/>
    </source>
</evidence>
<name>A0A0C5FXT0_9ACTN</name>
<keyword evidence="2" id="KW-1185">Reference proteome</keyword>
<gene>
    <name evidence="1" type="ORF">TU94_29005</name>
</gene>
<dbReference type="HOGENOM" id="CLU_743764_0_0_11"/>
<dbReference type="PATRIC" id="fig|477245.3.peg.6165"/>
<protein>
    <submittedName>
        <fullName evidence="1">Uncharacterized protein</fullName>
    </submittedName>
</protein>
<dbReference type="Proteomes" id="UP000032234">
    <property type="component" value="Chromosome"/>
</dbReference>
<evidence type="ECO:0000313" key="2">
    <source>
        <dbReference type="Proteomes" id="UP000032234"/>
    </source>
</evidence>
<dbReference type="Gene3D" id="2.120.10.70">
    <property type="entry name" value="Fucose-specific lectin"/>
    <property type="match status" value="2"/>
</dbReference>
<dbReference type="EMBL" id="CP010849">
    <property type="protein sequence ID" value="AJP04887.1"/>
    <property type="molecule type" value="Genomic_DNA"/>
</dbReference>
<dbReference type="SUPFAM" id="SSF89372">
    <property type="entry name" value="Fucose-specific lectin"/>
    <property type="match status" value="2"/>
</dbReference>
<accession>A0A0C5FXT0</accession>
<proteinExistence type="predicted"/>
<organism evidence="1 2">
    <name type="scientific">Streptomyces cyaneogriseus subsp. noncyanogenus</name>
    <dbReference type="NCBI Taxonomy" id="477245"/>
    <lineage>
        <taxon>Bacteria</taxon>
        <taxon>Bacillati</taxon>
        <taxon>Actinomycetota</taxon>
        <taxon>Actinomycetes</taxon>
        <taxon>Kitasatosporales</taxon>
        <taxon>Streptomycetaceae</taxon>
        <taxon>Streptomyces</taxon>
    </lineage>
</organism>
<dbReference type="KEGG" id="scw:TU94_29005"/>
<sequence length="381" mass="40996">MGVGGGGEYPAVIEVARTQDGSFEWTDLTLAAGRDVGHGGVGLAPFPALTSGFTATGWGRGSRRVYYTNTDGAVMELATDGERWSYRNFTSEIAAPAAAWNSPLALCSGQPDRPAVYYVAENGGLTMLVFDGGWRLGVNNRLPRVAPSSPLAAMQSGRGRFAYYLDERGHLREVEAYGLNPTQSTDLTDFVQLPAASPLSGLAAVGWGEDSRRVYYANTDDDLIEMGGFGEIGNKWWWHALARQGARKLRGGSPLTATAAGTLSGMAQCCQEGKPLWMGWRGDGWTADEIYTSRDGTRPVAAANSSLVCGTTRDRLPWVSFVREDNHLGLWRGPGSDWSWWDLTADLSLPPVARAAAQGPLAFADTERGPCVYYLTDDPAP</sequence>
<dbReference type="STRING" id="477245.TU94_29005"/>